<evidence type="ECO:0000313" key="3">
    <source>
        <dbReference type="Proteomes" id="UP000315677"/>
    </source>
</evidence>
<feature type="transmembrane region" description="Helical" evidence="1">
    <location>
        <begin position="47"/>
        <end position="65"/>
    </location>
</feature>
<keyword evidence="1" id="KW-1133">Transmembrane helix</keyword>
<comment type="caution">
    <text evidence="2">The sequence shown here is derived from an EMBL/GenBank/DDBJ whole genome shotgun (WGS) entry which is preliminary data.</text>
</comment>
<dbReference type="Proteomes" id="UP000315677">
    <property type="component" value="Unassembled WGS sequence"/>
</dbReference>
<accession>A0A543DKU6</accession>
<keyword evidence="1" id="KW-0812">Transmembrane</keyword>
<dbReference type="RefSeq" id="WP_142058451.1">
    <property type="nucleotide sequence ID" value="NZ_VFPA01000003.1"/>
</dbReference>
<feature type="transmembrane region" description="Helical" evidence="1">
    <location>
        <begin position="21"/>
        <end position="41"/>
    </location>
</feature>
<reference evidence="2 3" key="1">
    <citation type="submission" date="2019-06" db="EMBL/GenBank/DDBJ databases">
        <title>Sequencing the genomes of 1000 actinobacteria strains.</title>
        <authorList>
            <person name="Klenk H.-P."/>
        </authorList>
    </citation>
    <scope>NUCLEOTIDE SEQUENCE [LARGE SCALE GENOMIC DNA]</scope>
    <source>
        <strain evidence="2 3">DSM 45301</strain>
    </source>
</reference>
<evidence type="ECO:0000256" key="1">
    <source>
        <dbReference type="SAM" id="Phobius"/>
    </source>
</evidence>
<proteinExistence type="predicted"/>
<dbReference type="AlphaFoldDB" id="A0A543DKU6"/>
<protein>
    <submittedName>
        <fullName evidence="2">Uncharacterized protein</fullName>
    </submittedName>
</protein>
<keyword evidence="1" id="KW-0472">Membrane</keyword>
<keyword evidence="3" id="KW-1185">Reference proteome</keyword>
<dbReference type="EMBL" id="VFPA01000003">
    <property type="protein sequence ID" value="TQM09953.1"/>
    <property type="molecule type" value="Genomic_DNA"/>
</dbReference>
<sequence>MADSSRAPRRAGMLSDFDSRLSLVVGATVTVVVAVLFDVLAGEHPTHTLVLALVVLVVAGLRLWLGGRREGLLSVVSGAVVAQPALHATAKLDSSATHHVSGGLLHIVVADGPGAAMQLAVSAAVVIAVATSGRIAQLLLTALRRPVRLLVSGPPPPALVRSPACLCVRPHGSMLHWCGWSIQAARRGPPRPSFA</sequence>
<name>A0A543DKU6_9PSEU</name>
<organism evidence="2 3">
    <name type="scientific">Pseudonocardia kunmingensis</name>
    <dbReference type="NCBI Taxonomy" id="630975"/>
    <lineage>
        <taxon>Bacteria</taxon>
        <taxon>Bacillati</taxon>
        <taxon>Actinomycetota</taxon>
        <taxon>Actinomycetes</taxon>
        <taxon>Pseudonocardiales</taxon>
        <taxon>Pseudonocardiaceae</taxon>
        <taxon>Pseudonocardia</taxon>
    </lineage>
</organism>
<dbReference type="OrthoDB" id="3579906at2"/>
<evidence type="ECO:0000313" key="2">
    <source>
        <dbReference type="EMBL" id="TQM09953.1"/>
    </source>
</evidence>
<gene>
    <name evidence="2" type="ORF">FB558_5731</name>
</gene>